<name>A0A811U8Q3_CERCA</name>
<comment type="caution">
    <text evidence="1">The sequence shown here is derived from an EMBL/GenBank/DDBJ whole genome shotgun (WGS) entry which is preliminary data.</text>
</comment>
<feature type="non-terminal residue" evidence="1">
    <location>
        <position position="1"/>
    </location>
</feature>
<dbReference type="EMBL" id="CAJHJT010000001">
    <property type="protein sequence ID" value="CAD6995314.1"/>
    <property type="molecule type" value="Genomic_DNA"/>
</dbReference>
<gene>
    <name evidence="1" type="ORF">CCAP1982_LOCUS4033</name>
</gene>
<proteinExistence type="predicted"/>
<dbReference type="AlphaFoldDB" id="A0A811U8Q3"/>
<accession>A0A811U8Q3</accession>
<dbReference type="Proteomes" id="UP000606786">
    <property type="component" value="Unassembled WGS sequence"/>
</dbReference>
<reference evidence="1" key="1">
    <citation type="submission" date="2020-11" db="EMBL/GenBank/DDBJ databases">
        <authorList>
            <person name="Whitehead M."/>
        </authorList>
    </citation>
    <scope>NUCLEOTIDE SEQUENCE</scope>
    <source>
        <strain evidence="1">EGII</strain>
    </source>
</reference>
<keyword evidence="2" id="KW-1185">Reference proteome</keyword>
<protein>
    <submittedName>
        <fullName evidence="1">(Mediterranean fruit fly) hypothetical protein</fullName>
    </submittedName>
</protein>
<evidence type="ECO:0000313" key="2">
    <source>
        <dbReference type="Proteomes" id="UP000606786"/>
    </source>
</evidence>
<organism evidence="1 2">
    <name type="scientific">Ceratitis capitata</name>
    <name type="common">Mediterranean fruit fly</name>
    <name type="synonym">Tephritis capitata</name>
    <dbReference type="NCBI Taxonomy" id="7213"/>
    <lineage>
        <taxon>Eukaryota</taxon>
        <taxon>Metazoa</taxon>
        <taxon>Ecdysozoa</taxon>
        <taxon>Arthropoda</taxon>
        <taxon>Hexapoda</taxon>
        <taxon>Insecta</taxon>
        <taxon>Pterygota</taxon>
        <taxon>Neoptera</taxon>
        <taxon>Endopterygota</taxon>
        <taxon>Diptera</taxon>
        <taxon>Brachycera</taxon>
        <taxon>Muscomorpha</taxon>
        <taxon>Tephritoidea</taxon>
        <taxon>Tephritidae</taxon>
        <taxon>Ceratitis</taxon>
        <taxon>Ceratitis</taxon>
    </lineage>
</organism>
<evidence type="ECO:0000313" key="1">
    <source>
        <dbReference type="EMBL" id="CAD6995314.1"/>
    </source>
</evidence>
<sequence>RKATAPTNTPLVASNSRKLRPLLLRCVDYAVSSECHLSLQLVSGVSSLSRAGVGGYGL</sequence>